<protein>
    <submittedName>
        <fullName evidence="1">Uncharacterized protein</fullName>
    </submittedName>
</protein>
<dbReference type="EMBL" id="JAWHQM010000034">
    <property type="protein sequence ID" value="KAK5633606.1"/>
    <property type="molecule type" value="Genomic_DNA"/>
</dbReference>
<comment type="caution">
    <text evidence="1">The sequence shown here is derived from an EMBL/GenBank/DDBJ whole genome shotgun (WGS) entry which is preliminary data.</text>
</comment>
<organism evidence="1 2">
    <name type="scientific">Xylaria bambusicola</name>
    <dbReference type="NCBI Taxonomy" id="326684"/>
    <lineage>
        <taxon>Eukaryota</taxon>
        <taxon>Fungi</taxon>
        <taxon>Dikarya</taxon>
        <taxon>Ascomycota</taxon>
        <taxon>Pezizomycotina</taxon>
        <taxon>Sordariomycetes</taxon>
        <taxon>Xylariomycetidae</taxon>
        <taxon>Xylariales</taxon>
        <taxon>Xylariaceae</taxon>
        <taxon>Xylaria</taxon>
    </lineage>
</organism>
<dbReference type="Proteomes" id="UP001305414">
    <property type="component" value="Unassembled WGS sequence"/>
</dbReference>
<accession>A0AAN7ZBW8</accession>
<evidence type="ECO:0000313" key="1">
    <source>
        <dbReference type="EMBL" id="KAK5633606.1"/>
    </source>
</evidence>
<proteinExistence type="predicted"/>
<evidence type="ECO:0000313" key="2">
    <source>
        <dbReference type="Proteomes" id="UP001305414"/>
    </source>
</evidence>
<reference evidence="1 2" key="1">
    <citation type="submission" date="2023-10" db="EMBL/GenBank/DDBJ databases">
        <title>Draft genome sequence of Xylaria bambusicola isolate GMP-LS, the root and basal stem rot pathogen of sugarcane in Indonesia.</title>
        <authorList>
            <person name="Selvaraj P."/>
            <person name="Muralishankar V."/>
            <person name="Muruganantham S."/>
            <person name="Sp S."/>
            <person name="Haryani S."/>
            <person name="Lau K.J.X."/>
            <person name="Naqvi N.I."/>
        </authorList>
    </citation>
    <scope>NUCLEOTIDE SEQUENCE [LARGE SCALE GENOMIC DNA]</scope>
    <source>
        <strain evidence="1">GMP-LS</strain>
    </source>
</reference>
<name>A0AAN7ZBW8_9PEZI</name>
<sequence length="78" mass="8891">MSPTLALAYYENSSNGRRTGRDQASWTIGPQRCQNWDDLSSHYDHDVSHGGRGVSWIASLEAQIRQIHALSRWYHAGY</sequence>
<dbReference type="AlphaFoldDB" id="A0AAN7ZBW8"/>
<keyword evidence="2" id="KW-1185">Reference proteome</keyword>
<gene>
    <name evidence="1" type="ORF">RRF57_009320</name>
</gene>